<keyword evidence="8 9" id="KW-0472">Membrane</keyword>
<reference evidence="12" key="1">
    <citation type="submission" date="2016-07" db="EMBL/GenBank/DDBJ databases">
        <authorList>
            <person name="Florea S."/>
            <person name="Webb J.S."/>
            <person name="Jaromczyk J."/>
            <person name="Schardl C.L."/>
        </authorList>
    </citation>
    <scope>NUCLEOTIDE SEQUENCE [LARGE SCALE GENOMIC DNA]</scope>
    <source>
        <strain evidence="12">MV-1</strain>
    </source>
</reference>
<comment type="similarity">
    <text evidence="2">Belongs to the binding-protein-dependent transport system permease family. HisMQ subfamily.</text>
</comment>
<dbReference type="Proteomes" id="UP000095347">
    <property type="component" value="Unassembled WGS sequence"/>
</dbReference>
<keyword evidence="6 9" id="KW-0812">Transmembrane</keyword>
<evidence type="ECO:0000313" key="12">
    <source>
        <dbReference type="Proteomes" id="UP000095347"/>
    </source>
</evidence>
<evidence type="ECO:0000256" key="2">
    <source>
        <dbReference type="ARBA" id="ARBA00010072"/>
    </source>
</evidence>
<dbReference type="STRING" id="28181.BEN30_11130"/>
<dbReference type="InterPro" id="IPR043429">
    <property type="entry name" value="ArtM/GltK/GlnP/TcyL/YhdX-like"/>
</dbReference>
<dbReference type="PANTHER" id="PTHR30614">
    <property type="entry name" value="MEMBRANE COMPONENT OF AMINO ACID ABC TRANSPORTER"/>
    <property type="match status" value="1"/>
</dbReference>
<dbReference type="GO" id="GO:0043190">
    <property type="term" value="C:ATP-binding cassette (ABC) transporter complex"/>
    <property type="evidence" value="ECO:0007669"/>
    <property type="project" value="InterPro"/>
</dbReference>
<keyword evidence="12" id="KW-1185">Reference proteome</keyword>
<dbReference type="GO" id="GO:0006865">
    <property type="term" value="P:amino acid transport"/>
    <property type="evidence" value="ECO:0007669"/>
    <property type="project" value="TreeGrafter"/>
</dbReference>
<dbReference type="Gene3D" id="1.10.3720.10">
    <property type="entry name" value="MetI-like"/>
    <property type="match status" value="1"/>
</dbReference>
<evidence type="ECO:0000256" key="4">
    <source>
        <dbReference type="ARBA" id="ARBA00022475"/>
    </source>
</evidence>
<keyword evidence="5" id="KW-0997">Cell inner membrane</keyword>
<evidence type="ECO:0000256" key="8">
    <source>
        <dbReference type="ARBA" id="ARBA00023136"/>
    </source>
</evidence>
<evidence type="ECO:0000256" key="3">
    <source>
        <dbReference type="ARBA" id="ARBA00022448"/>
    </source>
</evidence>
<evidence type="ECO:0000259" key="10">
    <source>
        <dbReference type="PROSITE" id="PS50928"/>
    </source>
</evidence>
<evidence type="ECO:0000256" key="6">
    <source>
        <dbReference type="ARBA" id="ARBA00022692"/>
    </source>
</evidence>
<dbReference type="CDD" id="cd06261">
    <property type="entry name" value="TM_PBP2"/>
    <property type="match status" value="1"/>
</dbReference>
<proteinExistence type="inferred from homology"/>
<keyword evidence="4" id="KW-1003">Cell membrane</keyword>
<name>A0A1E5Q892_9PROT</name>
<gene>
    <name evidence="11" type="ORF">BEN30_11130</name>
</gene>
<dbReference type="PANTHER" id="PTHR30614:SF10">
    <property type="entry name" value="ARGININE ABC TRANSPORTER PERMEASE PROTEIN ARTM"/>
    <property type="match status" value="1"/>
</dbReference>
<feature type="transmembrane region" description="Helical" evidence="9">
    <location>
        <begin position="196"/>
        <end position="217"/>
    </location>
</feature>
<dbReference type="EMBL" id="MCGG01000027">
    <property type="protein sequence ID" value="OEJ66936.1"/>
    <property type="molecule type" value="Genomic_DNA"/>
</dbReference>
<feature type="transmembrane region" description="Helical" evidence="9">
    <location>
        <begin position="156"/>
        <end position="176"/>
    </location>
</feature>
<keyword evidence="7 9" id="KW-1133">Transmembrane helix</keyword>
<comment type="subcellular location">
    <subcellularLocation>
        <location evidence="1">Cell inner membrane</location>
        <topology evidence="1">Multi-pass membrane protein</topology>
    </subcellularLocation>
    <subcellularLocation>
        <location evidence="9">Cell membrane</location>
        <topology evidence="9">Multi-pass membrane protein</topology>
    </subcellularLocation>
</comment>
<evidence type="ECO:0000313" key="11">
    <source>
        <dbReference type="EMBL" id="OEJ66936.1"/>
    </source>
</evidence>
<feature type="transmembrane region" description="Helical" evidence="9">
    <location>
        <begin position="20"/>
        <end position="43"/>
    </location>
</feature>
<protein>
    <submittedName>
        <fullName evidence="11">ABC transporter permease</fullName>
    </submittedName>
</protein>
<dbReference type="InterPro" id="IPR010065">
    <property type="entry name" value="AA_ABC_transptr_permease_3TM"/>
</dbReference>
<evidence type="ECO:0000256" key="7">
    <source>
        <dbReference type="ARBA" id="ARBA00022989"/>
    </source>
</evidence>
<dbReference type="AlphaFoldDB" id="A0A1E5Q892"/>
<dbReference type="OrthoDB" id="9814550at2"/>
<feature type="domain" description="ABC transmembrane type-1" evidence="10">
    <location>
        <begin position="17"/>
        <end position="214"/>
    </location>
</feature>
<comment type="caution">
    <text evidence="11">The sequence shown here is derived from an EMBL/GenBank/DDBJ whole genome shotgun (WGS) entry which is preliminary data.</text>
</comment>
<feature type="transmembrane region" description="Helical" evidence="9">
    <location>
        <begin position="55"/>
        <end position="74"/>
    </location>
</feature>
<dbReference type="Pfam" id="PF00528">
    <property type="entry name" value="BPD_transp_1"/>
    <property type="match status" value="1"/>
</dbReference>
<dbReference type="InterPro" id="IPR035906">
    <property type="entry name" value="MetI-like_sf"/>
</dbReference>
<dbReference type="NCBIfam" id="TIGR01726">
    <property type="entry name" value="HEQRo_perm_3TM"/>
    <property type="match status" value="1"/>
</dbReference>
<organism evidence="11 12">
    <name type="scientific">Magnetovibrio blakemorei</name>
    <dbReference type="NCBI Taxonomy" id="28181"/>
    <lineage>
        <taxon>Bacteria</taxon>
        <taxon>Pseudomonadati</taxon>
        <taxon>Pseudomonadota</taxon>
        <taxon>Alphaproteobacteria</taxon>
        <taxon>Rhodospirillales</taxon>
        <taxon>Magnetovibrionaceae</taxon>
        <taxon>Magnetovibrio</taxon>
    </lineage>
</organism>
<keyword evidence="3 9" id="KW-0813">Transport</keyword>
<evidence type="ECO:0000256" key="5">
    <source>
        <dbReference type="ARBA" id="ARBA00022519"/>
    </source>
</evidence>
<dbReference type="RefSeq" id="WP_069958142.1">
    <property type="nucleotide sequence ID" value="NZ_MCGG01000027.1"/>
</dbReference>
<accession>A0A1E5Q892</accession>
<evidence type="ECO:0000256" key="9">
    <source>
        <dbReference type="RuleBase" id="RU363032"/>
    </source>
</evidence>
<dbReference type="InterPro" id="IPR000515">
    <property type="entry name" value="MetI-like"/>
</dbReference>
<dbReference type="PROSITE" id="PS50928">
    <property type="entry name" value="ABC_TM1"/>
    <property type="match status" value="1"/>
</dbReference>
<dbReference type="GO" id="GO:0022857">
    <property type="term" value="F:transmembrane transporter activity"/>
    <property type="evidence" value="ECO:0007669"/>
    <property type="project" value="InterPro"/>
</dbReference>
<dbReference type="SUPFAM" id="SSF161098">
    <property type="entry name" value="MetI-like"/>
    <property type="match status" value="1"/>
</dbReference>
<sequence length="233" mass="26106">MTWVAFLEMLPKLASGAVLTLELLFLSACVGLFLAVPLALARVSKRWWLSLIPRTYIFFFRGTPLLVQLFLVYYGLGQFEAVRESFVWPVLRDAFWCAAITFSLHTAAYISEILRGAIQAVPVGEIEAARAIGMRFHQVYISVILPRAFRMALPAYGNEIILMLKASALASTITLMDLTGTAKTISSINYMPVETFVTAGAFYLAITYVLTHVIRFLERHLHPDRKEPVMIVG</sequence>
<evidence type="ECO:0000256" key="1">
    <source>
        <dbReference type="ARBA" id="ARBA00004429"/>
    </source>
</evidence>